<feature type="coiled-coil region" evidence="1">
    <location>
        <begin position="156"/>
        <end position="197"/>
    </location>
</feature>
<dbReference type="EMBL" id="CABVQG010000006">
    <property type="protein sequence ID" value="VWC58917.1"/>
    <property type="molecule type" value="Genomic_DNA"/>
</dbReference>
<sequence length="214" mass="23707">MAGAVHDQLVVLGAKWQKRQGFSVVATELAVRGTAEQADVISFRSSCSCLIEAKASRSDFLADAKKPHRAAGGLGVYRFYLSPPGVIEIEDLPPRWGLLHAVGGAVVEVHRPTGNMWPPYGSSSGDWPLFQHQPDQAAEAAVLFSIARRRSQPRSVERYERDLREVARERERLARRADDLEAQVRDLQALLAATHVQDGQNPALVGKEIRWRLP</sequence>
<gene>
    <name evidence="2" type="ORF">BLA17378_01985</name>
</gene>
<keyword evidence="3" id="KW-1185">Reference proteome</keyword>
<evidence type="ECO:0000313" key="3">
    <source>
        <dbReference type="Proteomes" id="UP000494120"/>
    </source>
</evidence>
<comment type="caution">
    <text evidence="2">The sequence shown here is derived from an EMBL/GenBank/DDBJ whole genome shotgun (WGS) entry which is preliminary data.</text>
</comment>
<proteinExistence type="predicted"/>
<name>A0ABY6XN91_9BURK</name>
<organism evidence="2 3">
    <name type="scientific">Burkholderia aenigmatica</name>
    <dbReference type="NCBI Taxonomy" id="2015348"/>
    <lineage>
        <taxon>Bacteria</taxon>
        <taxon>Pseudomonadati</taxon>
        <taxon>Pseudomonadota</taxon>
        <taxon>Betaproteobacteria</taxon>
        <taxon>Burkholderiales</taxon>
        <taxon>Burkholderiaceae</taxon>
        <taxon>Burkholderia</taxon>
        <taxon>Burkholderia cepacia complex</taxon>
    </lineage>
</organism>
<dbReference type="RefSeq" id="WP_200262856.1">
    <property type="nucleotide sequence ID" value="NZ_CABVQG010000006.1"/>
</dbReference>
<evidence type="ECO:0000313" key="2">
    <source>
        <dbReference type="EMBL" id="VWC58917.1"/>
    </source>
</evidence>
<accession>A0ABY6XN91</accession>
<dbReference type="Proteomes" id="UP000494120">
    <property type="component" value="Unassembled WGS sequence"/>
</dbReference>
<protein>
    <recommendedName>
        <fullName evidence="4">Adenylosuccinate synthase</fullName>
    </recommendedName>
</protein>
<reference evidence="2 3" key="1">
    <citation type="submission" date="2019-09" db="EMBL/GenBank/DDBJ databases">
        <authorList>
            <person name="Depoorter E."/>
        </authorList>
    </citation>
    <scope>NUCLEOTIDE SEQUENCE [LARGE SCALE GENOMIC DNA]</scope>
    <source>
        <strain evidence="2 3">R-17378</strain>
    </source>
</reference>
<keyword evidence="1" id="KW-0175">Coiled coil</keyword>
<evidence type="ECO:0008006" key="4">
    <source>
        <dbReference type="Google" id="ProtNLM"/>
    </source>
</evidence>
<evidence type="ECO:0000256" key="1">
    <source>
        <dbReference type="SAM" id="Coils"/>
    </source>
</evidence>